<dbReference type="InterPro" id="IPR011006">
    <property type="entry name" value="CheY-like_superfamily"/>
</dbReference>
<dbReference type="InterPro" id="IPR058245">
    <property type="entry name" value="NreC/VraR/RcsB-like_REC"/>
</dbReference>
<gene>
    <name evidence="8" type="ORF">BKA15_002238</name>
</gene>
<dbReference type="SUPFAM" id="SSF46894">
    <property type="entry name" value="C-terminal effector domain of the bipartite response regulators"/>
    <property type="match status" value="1"/>
</dbReference>
<evidence type="ECO:0000256" key="4">
    <source>
        <dbReference type="ARBA" id="ARBA00023163"/>
    </source>
</evidence>
<dbReference type="Proteomes" id="UP000569914">
    <property type="component" value="Unassembled WGS sequence"/>
</dbReference>
<evidence type="ECO:0000313" key="9">
    <source>
        <dbReference type="Proteomes" id="UP000569914"/>
    </source>
</evidence>
<keyword evidence="1 5" id="KW-0597">Phosphoprotein</keyword>
<keyword evidence="2" id="KW-0805">Transcription regulation</keyword>
<protein>
    <submittedName>
        <fullName evidence="8">DNA-binding NarL/FixJ family response regulator</fullName>
    </submittedName>
</protein>
<dbReference type="PROSITE" id="PS50110">
    <property type="entry name" value="RESPONSE_REGULATORY"/>
    <property type="match status" value="1"/>
</dbReference>
<feature type="modified residue" description="4-aspartylphosphate" evidence="5">
    <location>
        <position position="54"/>
    </location>
</feature>
<dbReference type="PRINTS" id="PR00038">
    <property type="entry name" value="HTHLUXR"/>
</dbReference>
<dbReference type="PANTHER" id="PTHR43214:SF24">
    <property type="entry name" value="TRANSCRIPTIONAL REGULATORY PROTEIN NARL-RELATED"/>
    <property type="match status" value="1"/>
</dbReference>
<dbReference type="PANTHER" id="PTHR43214">
    <property type="entry name" value="TWO-COMPONENT RESPONSE REGULATOR"/>
    <property type="match status" value="1"/>
</dbReference>
<evidence type="ECO:0000313" key="8">
    <source>
        <dbReference type="EMBL" id="NYE70909.1"/>
    </source>
</evidence>
<keyword evidence="4" id="KW-0804">Transcription</keyword>
<sequence>MITVAVVDDQAMVRTGLISLLDRDPDISIVGEASNGKDGIALLRRTRPDVALMDIRMPVLDGIEATTMITADPELNGTQVVILTTFDEDEHVLGAIRAGAAGFLLKDVEPDELRRSVHLVATGSALLAPSVTGKVLAEIARARSPKARPELVADLTDREREVLAEVGRGRSNDEVGAVLFISPATARTYVSRLLSKLGVRDRAQLVVVAYESGLVTAGER</sequence>
<name>A0A7Y9I6Y8_9ACTN</name>
<dbReference type="Pfam" id="PF00072">
    <property type="entry name" value="Response_reg"/>
    <property type="match status" value="1"/>
</dbReference>
<dbReference type="CDD" id="cd17535">
    <property type="entry name" value="REC_NarL-like"/>
    <property type="match status" value="1"/>
</dbReference>
<keyword evidence="9" id="KW-1185">Reference proteome</keyword>
<dbReference type="CDD" id="cd06170">
    <property type="entry name" value="LuxR_C_like"/>
    <property type="match status" value="1"/>
</dbReference>
<dbReference type="EMBL" id="JACCBU010000001">
    <property type="protein sequence ID" value="NYE70909.1"/>
    <property type="molecule type" value="Genomic_DNA"/>
</dbReference>
<accession>A0A7Y9I6Y8</accession>
<dbReference type="PROSITE" id="PS50043">
    <property type="entry name" value="HTH_LUXR_2"/>
    <property type="match status" value="1"/>
</dbReference>
<reference evidence="8 9" key="1">
    <citation type="submission" date="2020-07" db="EMBL/GenBank/DDBJ databases">
        <title>Sequencing the genomes of 1000 actinobacteria strains.</title>
        <authorList>
            <person name="Klenk H.-P."/>
        </authorList>
    </citation>
    <scope>NUCLEOTIDE SEQUENCE [LARGE SCALE GENOMIC DNA]</scope>
    <source>
        <strain evidence="8 9">DSM 22083</strain>
    </source>
</reference>
<dbReference type="Gene3D" id="3.40.50.2300">
    <property type="match status" value="1"/>
</dbReference>
<evidence type="ECO:0000259" key="6">
    <source>
        <dbReference type="PROSITE" id="PS50043"/>
    </source>
</evidence>
<dbReference type="InterPro" id="IPR039420">
    <property type="entry name" value="WalR-like"/>
</dbReference>
<keyword evidence="3 8" id="KW-0238">DNA-binding</keyword>
<dbReference type="GO" id="GO:0000160">
    <property type="term" value="P:phosphorelay signal transduction system"/>
    <property type="evidence" value="ECO:0007669"/>
    <property type="project" value="InterPro"/>
</dbReference>
<dbReference type="SMART" id="SM00448">
    <property type="entry name" value="REC"/>
    <property type="match status" value="1"/>
</dbReference>
<feature type="domain" description="Response regulatory" evidence="7">
    <location>
        <begin position="3"/>
        <end position="121"/>
    </location>
</feature>
<dbReference type="InterPro" id="IPR001789">
    <property type="entry name" value="Sig_transdc_resp-reg_receiver"/>
</dbReference>
<dbReference type="RefSeq" id="WP_179750717.1">
    <property type="nucleotide sequence ID" value="NZ_JACCBU010000001.1"/>
</dbReference>
<evidence type="ECO:0000256" key="2">
    <source>
        <dbReference type="ARBA" id="ARBA00023015"/>
    </source>
</evidence>
<dbReference type="InterPro" id="IPR000792">
    <property type="entry name" value="Tscrpt_reg_LuxR_C"/>
</dbReference>
<dbReference type="InterPro" id="IPR016032">
    <property type="entry name" value="Sig_transdc_resp-reg_C-effctor"/>
</dbReference>
<evidence type="ECO:0000256" key="3">
    <source>
        <dbReference type="ARBA" id="ARBA00023125"/>
    </source>
</evidence>
<dbReference type="GO" id="GO:0003677">
    <property type="term" value="F:DNA binding"/>
    <property type="evidence" value="ECO:0007669"/>
    <property type="project" value="UniProtKB-KW"/>
</dbReference>
<evidence type="ECO:0000256" key="5">
    <source>
        <dbReference type="PROSITE-ProRule" id="PRU00169"/>
    </source>
</evidence>
<comment type="caution">
    <text evidence="8">The sequence shown here is derived from an EMBL/GenBank/DDBJ whole genome shotgun (WGS) entry which is preliminary data.</text>
</comment>
<dbReference type="Pfam" id="PF00196">
    <property type="entry name" value="GerE"/>
    <property type="match status" value="1"/>
</dbReference>
<feature type="domain" description="HTH luxR-type" evidence="6">
    <location>
        <begin position="148"/>
        <end position="213"/>
    </location>
</feature>
<evidence type="ECO:0000259" key="7">
    <source>
        <dbReference type="PROSITE" id="PS50110"/>
    </source>
</evidence>
<evidence type="ECO:0000256" key="1">
    <source>
        <dbReference type="ARBA" id="ARBA00022553"/>
    </source>
</evidence>
<dbReference type="GO" id="GO:0006355">
    <property type="term" value="P:regulation of DNA-templated transcription"/>
    <property type="evidence" value="ECO:0007669"/>
    <property type="project" value="InterPro"/>
</dbReference>
<dbReference type="SUPFAM" id="SSF52172">
    <property type="entry name" value="CheY-like"/>
    <property type="match status" value="1"/>
</dbReference>
<organism evidence="8 9">
    <name type="scientific">Microlunatus parietis</name>
    <dbReference type="NCBI Taxonomy" id="682979"/>
    <lineage>
        <taxon>Bacteria</taxon>
        <taxon>Bacillati</taxon>
        <taxon>Actinomycetota</taxon>
        <taxon>Actinomycetes</taxon>
        <taxon>Propionibacteriales</taxon>
        <taxon>Propionibacteriaceae</taxon>
        <taxon>Microlunatus</taxon>
    </lineage>
</organism>
<dbReference type="SMART" id="SM00421">
    <property type="entry name" value="HTH_LUXR"/>
    <property type="match status" value="1"/>
</dbReference>
<dbReference type="AlphaFoldDB" id="A0A7Y9I6Y8"/>
<proteinExistence type="predicted"/>